<protein>
    <recommendedName>
        <fullName evidence="5">Flagellar hook-associated protein 2</fullName>
        <shortName evidence="5">HAP2</shortName>
    </recommendedName>
    <alternativeName>
        <fullName evidence="5">Flagellar cap protein</fullName>
    </alternativeName>
</protein>
<comment type="similarity">
    <text evidence="1 5">Belongs to the FliD family.</text>
</comment>
<feature type="domain" description="Flagellar hook-associated protein 2 N-terminal" evidence="6">
    <location>
        <begin position="11"/>
        <end position="106"/>
    </location>
</feature>
<keyword evidence="8" id="KW-0969">Cilium</keyword>
<dbReference type="RefSeq" id="WP_132873580.1">
    <property type="nucleotide sequence ID" value="NZ_JBLJBI010000028.1"/>
</dbReference>
<evidence type="ECO:0000256" key="2">
    <source>
        <dbReference type="ARBA" id="ARBA00011255"/>
    </source>
</evidence>
<sequence>MAGIQIGGIMSGLDTNALVEQMTKQANVSVDRLKGQLSYKEVEFGVYSSVNDMMTDMSGSLLSLKLESTYLTKKVNSTNSAVATATATTDASIGSHSIKVNKLAKNSEAVSSYTKVGIVTAGANVTKITGNATESLEGKHTVTVSVTGASKYLSTDVFEVQNVGSVKKQAGSTFSNVDANGNLTADVSGQLTFAYTDSDGNAQSVTINGTFGTTGQDINTVSTNIQDTLNTALNSAMGTNNVQYAAFRADFNSTGSTWNFSMYETTIANHNITFSGTDAGTLRNEIGFSESTSPSVSTSTKINKYHLANTASDLQNKLASSTAGLIPGATITQSATITTGTFVFAQDASLKVSAATYSTYVSDTVTAGTLNLTAVGLNNAGFSVAANSTLNGSFTINGVSITISDYTKLSVNDLLGMINSSGAGVTASYDSTSKKITLQSNTSGAQSITFGDYTDTSSIFKLLKLDTTSNTTYTKGSTAGNISTTSPLTGAGLTTYPYSGTFTINGVSIYVDATKDTIQTVLDKVNKSGAGVTMTYDTSSDKVLLKSNSVNPITVGAATDTSNILAAFNLTNNATTTKTIGQEGTRAAFVVNGTTYVRDTNVISDVISGVTFTLNSESNETTTIDISVDPSKGVKAFASFIQNYNKLMDKLNVPEKDDNEDDYTTYLADSDKESMSESDVADYQEKYELYNGYDVVRRSSELRYLKTNIRTSFFEERSGINSKINDMSDLGIKVAGAGDLTKEVYGYMVTISTDYDEIVAALEENSTFMNALQNNPKDVYTFFSNSSDLDVDDATSAKEAAAMQKTIKNETGWARYFDTYVLKTYTDSISGIIGNKLGTNGTLMSFMNNLDTKISNQEDRVQQQLERYWAQFTAMEKAIANAQSQSSALGSVTSSK</sequence>
<comment type="caution">
    <text evidence="8">The sequence shown here is derived from an EMBL/GenBank/DDBJ whole genome shotgun (WGS) entry which is preliminary data.</text>
</comment>
<dbReference type="PANTHER" id="PTHR30288">
    <property type="entry name" value="FLAGELLAR CAP/ASSEMBLY PROTEIN FLID"/>
    <property type="match status" value="1"/>
</dbReference>
<dbReference type="GO" id="GO:0009424">
    <property type="term" value="C:bacterial-type flagellum hook"/>
    <property type="evidence" value="ECO:0007669"/>
    <property type="project" value="UniProtKB-UniRule"/>
</dbReference>
<reference evidence="8 9" key="1">
    <citation type="submission" date="2019-03" db="EMBL/GenBank/DDBJ databases">
        <title>Genomic Encyclopedia of Type Strains, Phase IV (KMG-IV): sequencing the most valuable type-strain genomes for metagenomic binning, comparative biology and taxonomic classification.</title>
        <authorList>
            <person name="Goeker M."/>
        </authorList>
    </citation>
    <scope>NUCLEOTIDE SEQUENCE [LARGE SCALE GENOMIC DNA]</scope>
    <source>
        <strain evidence="8 9">DSM 24984</strain>
    </source>
</reference>
<gene>
    <name evidence="8" type="ORF">C8D98_1589</name>
</gene>
<comment type="subcellular location">
    <subcellularLocation>
        <location evidence="5">Secreted</location>
    </subcellularLocation>
    <subcellularLocation>
        <location evidence="5">Bacterial flagellum</location>
    </subcellularLocation>
</comment>
<dbReference type="InterPro" id="IPR010809">
    <property type="entry name" value="FliD_C"/>
</dbReference>
<dbReference type="Pfam" id="PF07195">
    <property type="entry name" value="FliD_C"/>
    <property type="match status" value="1"/>
</dbReference>
<keyword evidence="8" id="KW-0966">Cell projection</keyword>
<name>A0A4R1K9K3_9BACT</name>
<keyword evidence="5" id="KW-0964">Secreted</keyword>
<accession>A0A4R1K9K3</accession>
<dbReference type="GO" id="GO:0071973">
    <property type="term" value="P:bacterial-type flagellum-dependent cell motility"/>
    <property type="evidence" value="ECO:0007669"/>
    <property type="project" value="TreeGrafter"/>
</dbReference>
<dbReference type="Pfam" id="PF02465">
    <property type="entry name" value="FliD_N"/>
    <property type="match status" value="1"/>
</dbReference>
<evidence type="ECO:0000259" key="6">
    <source>
        <dbReference type="Pfam" id="PF02465"/>
    </source>
</evidence>
<comment type="subunit">
    <text evidence="2 5">Homopentamer.</text>
</comment>
<keyword evidence="8" id="KW-0282">Flagellum</keyword>
<keyword evidence="4 5" id="KW-0975">Bacterial flagellum</keyword>
<dbReference type="Proteomes" id="UP000294614">
    <property type="component" value="Unassembled WGS sequence"/>
</dbReference>
<comment type="function">
    <text evidence="5">Required for morphogenesis and for the elongation of the flagellar filament by facilitating polymerization of the flagellin monomers at the tip of growing filament. Forms a capping structure, which prevents flagellin subunits (transported through the central channel of the flagellum) from leaking out without polymerization at the distal end.</text>
</comment>
<evidence type="ECO:0000256" key="5">
    <source>
        <dbReference type="RuleBase" id="RU362066"/>
    </source>
</evidence>
<dbReference type="AlphaFoldDB" id="A0A4R1K9K3"/>
<evidence type="ECO:0000313" key="9">
    <source>
        <dbReference type="Proteomes" id="UP000294614"/>
    </source>
</evidence>
<evidence type="ECO:0000259" key="7">
    <source>
        <dbReference type="Pfam" id="PF07195"/>
    </source>
</evidence>
<keyword evidence="3" id="KW-0175">Coiled coil</keyword>
<dbReference type="GO" id="GO:0009421">
    <property type="term" value="C:bacterial-type flagellum filament cap"/>
    <property type="evidence" value="ECO:0007669"/>
    <property type="project" value="InterPro"/>
</dbReference>
<dbReference type="GO" id="GO:0005576">
    <property type="term" value="C:extracellular region"/>
    <property type="evidence" value="ECO:0007669"/>
    <property type="project" value="UniProtKB-SubCell"/>
</dbReference>
<evidence type="ECO:0000256" key="4">
    <source>
        <dbReference type="ARBA" id="ARBA00023143"/>
    </source>
</evidence>
<dbReference type="OrthoDB" id="9776025at2"/>
<keyword evidence="9" id="KW-1185">Reference proteome</keyword>
<dbReference type="InterPro" id="IPR040026">
    <property type="entry name" value="FliD"/>
</dbReference>
<dbReference type="InterPro" id="IPR003481">
    <property type="entry name" value="FliD_N"/>
</dbReference>
<dbReference type="GO" id="GO:0007155">
    <property type="term" value="P:cell adhesion"/>
    <property type="evidence" value="ECO:0007669"/>
    <property type="project" value="InterPro"/>
</dbReference>
<dbReference type="PANTHER" id="PTHR30288:SF0">
    <property type="entry name" value="FLAGELLAR HOOK-ASSOCIATED PROTEIN 2"/>
    <property type="match status" value="1"/>
</dbReference>
<organism evidence="8 9">
    <name type="scientific">Seleniivibrio woodruffii</name>
    <dbReference type="NCBI Taxonomy" id="1078050"/>
    <lineage>
        <taxon>Bacteria</taxon>
        <taxon>Pseudomonadati</taxon>
        <taxon>Deferribacterota</taxon>
        <taxon>Deferribacteres</taxon>
        <taxon>Deferribacterales</taxon>
        <taxon>Geovibrionaceae</taxon>
        <taxon>Seleniivibrio</taxon>
    </lineage>
</organism>
<dbReference type="Gene3D" id="3.30.70.2120">
    <property type="match status" value="1"/>
</dbReference>
<evidence type="ECO:0000256" key="3">
    <source>
        <dbReference type="ARBA" id="ARBA00023054"/>
    </source>
</evidence>
<evidence type="ECO:0000313" key="8">
    <source>
        <dbReference type="EMBL" id="TCK60710.1"/>
    </source>
</evidence>
<feature type="domain" description="Flagellar hook-associated protein 2 C-terminal" evidence="7">
    <location>
        <begin position="585"/>
        <end position="883"/>
    </location>
</feature>
<evidence type="ECO:0000256" key="1">
    <source>
        <dbReference type="ARBA" id="ARBA00009764"/>
    </source>
</evidence>
<dbReference type="EMBL" id="SMGG01000004">
    <property type="protein sequence ID" value="TCK60710.1"/>
    <property type="molecule type" value="Genomic_DNA"/>
</dbReference>
<proteinExistence type="inferred from homology"/>